<organism evidence="2 3">
    <name type="scientific">Malassezia equina</name>
    <dbReference type="NCBI Taxonomy" id="1381935"/>
    <lineage>
        <taxon>Eukaryota</taxon>
        <taxon>Fungi</taxon>
        <taxon>Dikarya</taxon>
        <taxon>Basidiomycota</taxon>
        <taxon>Ustilaginomycotina</taxon>
        <taxon>Malasseziomycetes</taxon>
        <taxon>Malasseziales</taxon>
        <taxon>Malasseziaceae</taxon>
        <taxon>Malassezia</taxon>
    </lineage>
</organism>
<evidence type="ECO:0000313" key="3">
    <source>
        <dbReference type="Proteomes" id="UP001214415"/>
    </source>
</evidence>
<dbReference type="Pfam" id="PF10521">
    <property type="entry name" value="Tti2"/>
    <property type="match status" value="1"/>
</dbReference>
<proteinExistence type="inferred from homology"/>
<dbReference type="InterPro" id="IPR018870">
    <property type="entry name" value="Tti2"/>
</dbReference>
<protein>
    <submittedName>
        <fullName evidence="2">Uncharacterized protein</fullName>
    </submittedName>
</protein>
<evidence type="ECO:0000256" key="1">
    <source>
        <dbReference type="ARBA" id="ARBA00034736"/>
    </source>
</evidence>
<dbReference type="EMBL" id="CP119900">
    <property type="protein sequence ID" value="WFD22008.1"/>
    <property type="molecule type" value="Genomic_DNA"/>
</dbReference>
<sequence>MAPGPLALRLEQQAAATTAGSHAWIKKTCDILDAMLHGDEERGSSVDMAIAAAKFVPAWDVASVPRPLNGMAPLPTWIDESCARDVWCVAPLSSRADELLDTLTLTLDDVSYILGTYLRPLFQPSPRVRAETGRAVPPNKVDAAAYPVWDEAGEPAWASTAPSPEGHRPHGCHNVLAWLLSHIRARHASAWESLWPQLLPPIITWLDAPAPSAKVRGACVARRLAQCAPPTLLQRTGIGAMLDDTLAQRLPCMTEAVWGPMALASIVHARLALVAAQPHTERYDKLCTLFSQSVLTALSYCAPASASTMALVPQAPTHLTTLSSARLQQQLAGTALTLAPAMLDRLGEAALRFWNAWMDWCVAWVDHAFAACEAPFPTRGAARPLTDLVDESVQRMEATTSDAPSAPTAEAWTQAAHVLLHSVRAAVHAMHTLVDLACEATLSLDPLPAAAPGLDAWAVRLVVALSKCALRLEALAIEQPHTLVTLGSQLQKDIRALCARLRSASLPSLMQQGRPTASRGSCDT</sequence>
<evidence type="ECO:0000313" key="2">
    <source>
        <dbReference type="EMBL" id="WFD22008.1"/>
    </source>
</evidence>
<gene>
    <name evidence="2" type="ORF">MEQU1_000670</name>
</gene>
<comment type="similarity">
    <text evidence="1">Belongs to the TTI2 family.</text>
</comment>
<keyword evidence="3" id="KW-1185">Reference proteome</keyword>
<dbReference type="AlphaFoldDB" id="A0AAF0ECS1"/>
<dbReference type="Proteomes" id="UP001214415">
    <property type="component" value="Chromosome 1"/>
</dbReference>
<accession>A0AAF0ECS1</accession>
<reference evidence="2" key="1">
    <citation type="submission" date="2023-03" db="EMBL/GenBank/DDBJ databases">
        <title>Mating type loci evolution in Malassezia.</title>
        <authorList>
            <person name="Coelho M.A."/>
        </authorList>
    </citation>
    <scope>NUCLEOTIDE SEQUENCE</scope>
    <source>
        <strain evidence="2">CBS 12830</strain>
    </source>
</reference>
<name>A0AAF0ECS1_9BASI</name>
<dbReference type="GO" id="GO:0110078">
    <property type="term" value="C:TTT Hsp90 cochaperone complex"/>
    <property type="evidence" value="ECO:0007669"/>
    <property type="project" value="InterPro"/>
</dbReference>